<organism evidence="9 10">
    <name type="scientific">Olivibacter ginsenosidimutans</name>
    <dbReference type="NCBI Taxonomy" id="1176537"/>
    <lineage>
        <taxon>Bacteria</taxon>
        <taxon>Pseudomonadati</taxon>
        <taxon>Bacteroidota</taxon>
        <taxon>Sphingobacteriia</taxon>
        <taxon>Sphingobacteriales</taxon>
        <taxon>Sphingobacteriaceae</taxon>
        <taxon>Olivibacter</taxon>
    </lineage>
</organism>
<dbReference type="SUPFAM" id="SSF55874">
    <property type="entry name" value="ATPase domain of HSP90 chaperone/DNA topoisomerase II/histidine kinase"/>
    <property type="match status" value="1"/>
</dbReference>
<dbReference type="Pfam" id="PF00512">
    <property type="entry name" value="HisKA"/>
    <property type="match status" value="1"/>
</dbReference>
<dbReference type="SUPFAM" id="SSF47384">
    <property type="entry name" value="Homodimeric domain of signal transducing histidine kinase"/>
    <property type="match status" value="1"/>
</dbReference>
<dbReference type="Pfam" id="PF02518">
    <property type="entry name" value="HATPase_c"/>
    <property type="match status" value="1"/>
</dbReference>
<dbReference type="SMART" id="SM00388">
    <property type="entry name" value="HisKA"/>
    <property type="match status" value="1"/>
</dbReference>
<dbReference type="RefSeq" id="WP_345229920.1">
    <property type="nucleotide sequence ID" value="NZ_BAABIQ010000003.1"/>
</dbReference>
<evidence type="ECO:0000256" key="3">
    <source>
        <dbReference type="ARBA" id="ARBA00022553"/>
    </source>
</evidence>
<accession>A0ABP9AEA5</accession>
<dbReference type="SUPFAM" id="SSF52172">
    <property type="entry name" value="CheY-like"/>
    <property type="match status" value="1"/>
</dbReference>
<evidence type="ECO:0000313" key="9">
    <source>
        <dbReference type="EMBL" id="GAA4779643.1"/>
    </source>
</evidence>
<evidence type="ECO:0000259" key="8">
    <source>
        <dbReference type="PROSITE" id="PS50110"/>
    </source>
</evidence>
<keyword evidence="5" id="KW-0418">Kinase</keyword>
<dbReference type="PROSITE" id="PS50110">
    <property type="entry name" value="RESPONSE_REGULATORY"/>
    <property type="match status" value="1"/>
</dbReference>
<keyword evidence="10" id="KW-1185">Reference proteome</keyword>
<dbReference type="InterPro" id="IPR003594">
    <property type="entry name" value="HATPase_dom"/>
</dbReference>
<dbReference type="InterPro" id="IPR003661">
    <property type="entry name" value="HisK_dim/P_dom"/>
</dbReference>
<dbReference type="InterPro" id="IPR004358">
    <property type="entry name" value="Sig_transdc_His_kin-like_C"/>
</dbReference>
<dbReference type="Proteomes" id="UP001501411">
    <property type="component" value="Unassembled WGS sequence"/>
</dbReference>
<proteinExistence type="predicted"/>
<dbReference type="Gene3D" id="3.40.50.2300">
    <property type="match status" value="1"/>
</dbReference>
<protein>
    <recommendedName>
        <fullName evidence="2">histidine kinase</fullName>
        <ecNumber evidence="2">2.7.13.3</ecNumber>
    </recommendedName>
</protein>
<evidence type="ECO:0000256" key="4">
    <source>
        <dbReference type="ARBA" id="ARBA00022679"/>
    </source>
</evidence>
<gene>
    <name evidence="9" type="ORF">GCM10023231_03020</name>
</gene>
<evidence type="ECO:0000259" key="7">
    <source>
        <dbReference type="PROSITE" id="PS50109"/>
    </source>
</evidence>
<dbReference type="Pfam" id="PF00072">
    <property type="entry name" value="Response_reg"/>
    <property type="match status" value="1"/>
</dbReference>
<feature type="modified residue" description="4-aspartylphosphate" evidence="6">
    <location>
        <position position="55"/>
    </location>
</feature>
<comment type="catalytic activity">
    <reaction evidence="1">
        <text>ATP + protein L-histidine = ADP + protein N-phospho-L-histidine.</text>
        <dbReference type="EC" id="2.7.13.3"/>
    </reaction>
</comment>
<dbReference type="SMART" id="SM00448">
    <property type="entry name" value="REC"/>
    <property type="match status" value="1"/>
</dbReference>
<dbReference type="InterPro" id="IPR011006">
    <property type="entry name" value="CheY-like_superfamily"/>
</dbReference>
<dbReference type="CDD" id="cd00082">
    <property type="entry name" value="HisKA"/>
    <property type="match status" value="1"/>
</dbReference>
<evidence type="ECO:0000256" key="6">
    <source>
        <dbReference type="PROSITE-ProRule" id="PRU00169"/>
    </source>
</evidence>
<dbReference type="EC" id="2.7.13.3" evidence="2"/>
<evidence type="ECO:0000256" key="1">
    <source>
        <dbReference type="ARBA" id="ARBA00000085"/>
    </source>
</evidence>
<dbReference type="InterPro" id="IPR005467">
    <property type="entry name" value="His_kinase_dom"/>
</dbReference>
<dbReference type="SMART" id="SM00387">
    <property type="entry name" value="HATPase_c"/>
    <property type="match status" value="1"/>
</dbReference>
<dbReference type="CDD" id="cd17569">
    <property type="entry name" value="REC_HupR-like"/>
    <property type="match status" value="1"/>
</dbReference>
<dbReference type="Gene3D" id="1.10.287.130">
    <property type="match status" value="1"/>
</dbReference>
<dbReference type="InterPro" id="IPR001789">
    <property type="entry name" value="Sig_transdc_resp-reg_receiver"/>
</dbReference>
<dbReference type="PANTHER" id="PTHR43047">
    <property type="entry name" value="TWO-COMPONENT HISTIDINE PROTEIN KINASE"/>
    <property type="match status" value="1"/>
</dbReference>
<dbReference type="PROSITE" id="PS50109">
    <property type="entry name" value="HIS_KIN"/>
    <property type="match status" value="1"/>
</dbReference>
<dbReference type="EMBL" id="BAABIQ010000003">
    <property type="protein sequence ID" value="GAA4779643.1"/>
    <property type="molecule type" value="Genomic_DNA"/>
</dbReference>
<keyword evidence="4" id="KW-0808">Transferase</keyword>
<keyword evidence="3 6" id="KW-0597">Phosphoprotein</keyword>
<dbReference type="PANTHER" id="PTHR43047:SF72">
    <property type="entry name" value="OSMOSENSING HISTIDINE PROTEIN KINASE SLN1"/>
    <property type="match status" value="1"/>
</dbReference>
<feature type="domain" description="Histidine kinase" evidence="7">
    <location>
        <begin position="151"/>
        <end position="362"/>
    </location>
</feature>
<evidence type="ECO:0000256" key="2">
    <source>
        <dbReference type="ARBA" id="ARBA00012438"/>
    </source>
</evidence>
<name>A0ABP9AEA5_9SPHI</name>
<sequence length="362" mass="41180">MKEDIKILYVDDELNNLISFKASLRNKYKIFLAENVGHAYDILRKHPDMRMVFSDQHMPEESGTAFFETLRKEFPNAIRILVTGYTGDLDAVVEAINRGNVFRYMKKPWKTEVLLRIIAEANQHYLASSLLAEKNRELERAYVELDKFAHSVSHDIRGPLAGIMSAAQLAKDIDNPDEIREILTIIGHSAERLDRYILNVHDYYSVRRGEFSISEIDFGALSNDLLEMYEASASSREVQFVIKLNIKEIFTSDETGLRLILTNLISNAFKYQKKKSDERLVEVVIEVNKGIATFLVKDTGIGIKEHYFSEIFNIFFRASLDEPGSGLGLYNVKSMVNKLGGSISVESEYGVGSIFKVELPSK</sequence>
<dbReference type="InterPro" id="IPR036890">
    <property type="entry name" value="HATPase_C_sf"/>
</dbReference>
<comment type="caution">
    <text evidence="9">The sequence shown here is derived from an EMBL/GenBank/DDBJ whole genome shotgun (WGS) entry which is preliminary data.</text>
</comment>
<reference evidence="10" key="1">
    <citation type="journal article" date="2019" name="Int. J. Syst. Evol. Microbiol.">
        <title>The Global Catalogue of Microorganisms (GCM) 10K type strain sequencing project: providing services to taxonomists for standard genome sequencing and annotation.</title>
        <authorList>
            <consortium name="The Broad Institute Genomics Platform"/>
            <consortium name="The Broad Institute Genome Sequencing Center for Infectious Disease"/>
            <person name="Wu L."/>
            <person name="Ma J."/>
        </authorList>
    </citation>
    <scope>NUCLEOTIDE SEQUENCE [LARGE SCALE GENOMIC DNA]</scope>
    <source>
        <strain evidence="10">JCM 18200</strain>
    </source>
</reference>
<dbReference type="PRINTS" id="PR00344">
    <property type="entry name" value="BCTRLSENSOR"/>
</dbReference>
<dbReference type="InterPro" id="IPR036097">
    <property type="entry name" value="HisK_dim/P_sf"/>
</dbReference>
<evidence type="ECO:0000256" key="5">
    <source>
        <dbReference type="ARBA" id="ARBA00022777"/>
    </source>
</evidence>
<evidence type="ECO:0000313" key="10">
    <source>
        <dbReference type="Proteomes" id="UP001501411"/>
    </source>
</evidence>
<feature type="domain" description="Response regulatory" evidence="8">
    <location>
        <begin position="6"/>
        <end position="122"/>
    </location>
</feature>
<dbReference type="Gene3D" id="3.30.565.10">
    <property type="entry name" value="Histidine kinase-like ATPase, C-terminal domain"/>
    <property type="match status" value="1"/>
</dbReference>